<dbReference type="InterPro" id="IPR036875">
    <property type="entry name" value="Znf_CCHC_sf"/>
</dbReference>
<dbReference type="GO" id="GO:0008233">
    <property type="term" value="F:peptidase activity"/>
    <property type="evidence" value="ECO:0007669"/>
    <property type="project" value="UniProtKB-KW"/>
</dbReference>
<evidence type="ECO:0000256" key="8">
    <source>
        <dbReference type="ARBA" id="ARBA00022918"/>
    </source>
</evidence>
<dbReference type="InterPro" id="IPR050951">
    <property type="entry name" value="Retrovirus_Pol_polyprotein"/>
</dbReference>
<dbReference type="PANTHER" id="PTHR37984:SF5">
    <property type="entry name" value="PROTEIN NYNRIN-LIKE"/>
    <property type="match status" value="1"/>
</dbReference>
<keyword evidence="9" id="KW-0862">Zinc</keyword>
<dbReference type="GO" id="GO:0003676">
    <property type="term" value="F:nucleic acid binding"/>
    <property type="evidence" value="ECO:0007669"/>
    <property type="project" value="InterPro"/>
</dbReference>
<evidence type="ECO:0000259" key="11">
    <source>
        <dbReference type="PROSITE" id="PS50158"/>
    </source>
</evidence>
<feature type="compositionally biased region" description="Basic and acidic residues" evidence="10">
    <location>
        <begin position="79"/>
        <end position="91"/>
    </location>
</feature>
<evidence type="ECO:0000313" key="12">
    <source>
        <dbReference type="EMBL" id="CAF0856937.1"/>
    </source>
</evidence>
<proteinExistence type="predicted"/>
<evidence type="ECO:0000256" key="2">
    <source>
        <dbReference type="ARBA" id="ARBA00022670"/>
    </source>
</evidence>
<dbReference type="GO" id="GO:0006508">
    <property type="term" value="P:proteolysis"/>
    <property type="evidence" value="ECO:0007669"/>
    <property type="project" value="UniProtKB-KW"/>
</dbReference>
<dbReference type="Pfam" id="PF00098">
    <property type="entry name" value="zf-CCHC"/>
    <property type="match status" value="1"/>
</dbReference>
<evidence type="ECO:0000256" key="10">
    <source>
        <dbReference type="SAM" id="MobiDB-lite"/>
    </source>
</evidence>
<dbReference type="PANTHER" id="PTHR37984">
    <property type="entry name" value="PROTEIN CBG26694"/>
    <property type="match status" value="1"/>
</dbReference>
<keyword evidence="13" id="KW-1185">Reference proteome</keyword>
<keyword evidence="5" id="KW-0540">Nuclease</keyword>
<comment type="caution">
    <text evidence="12">The sequence shown here is derived from an EMBL/GenBank/DDBJ whole genome shotgun (WGS) entry which is preliminary data.</text>
</comment>
<feature type="compositionally biased region" description="Basic residues" evidence="10">
    <location>
        <begin position="62"/>
        <end position="71"/>
    </location>
</feature>
<name>A0A813WXK6_9BILA</name>
<dbReference type="SMART" id="SM00343">
    <property type="entry name" value="ZnF_C2HC"/>
    <property type="match status" value="1"/>
</dbReference>
<dbReference type="InterPro" id="IPR000477">
    <property type="entry name" value="RT_dom"/>
</dbReference>
<dbReference type="Gene3D" id="3.10.10.10">
    <property type="entry name" value="HIV Type 1 Reverse Transcriptase, subunit A, domain 1"/>
    <property type="match status" value="2"/>
</dbReference>
<dbReference type="Gene3D" id="3.30.70.270">
    <property type="match status" value="2"/>
</dbReference>
<keyword evidence="8" id="KW-0695">RNA-directed DNA polymerase</keyword>
<reference evidence="12" key="1">
    <citation type="submission" date="2021-02" db="EMBL/GenBank/DDBJ databases">
        <authorList>
            <person name="Nowell W R."/>
        </authorList>
    </citation>
    <scope>NUCLEOTIDE SEQUENCE</scope>
    <source>
        <strain evidence="12">Ploen Becks lab</strain>
    </source>
</reference>
<evidence type="ECO:0000256" key="5">
    <source>
        <dbReference type="ARBA" id="ARBA00022722"/>
    </source>
</evidence>
<dbReference type="GO" id="GO:0008270">
    <property type="term" value="F:zinc ion binding"/>
    <property type="evidence" value="ECO:0007669"/>
    <property type="project" value="UniProtKB-KW"/>
</dbReference>
<dbReference type="InterPro" id="IPR021109">
    <property type="entry name" value="Peptidase_aspartic_dom_sf"/>
</dbReference>
<keyword evidence="9" id="KW-0479">Metal-binding</keyword>
<dbReference type="InterPro" id="IPR043128">
    <property type="entry name" value="Rev_trsase/Diguanyl_cyclase"/>
</dbReference>
<dbReference type="GO" id="GO:0003964">
    <property type="term" value="F:RNA-directed DNA polymerase activity"/>
    <property type="evidence" value="ECO:0007669"/>
    <property type="project" value="UniProtKB-KW"/>
</dbReference>
<dbReference type="InterPro" id="IPR043502">
    <property type="entry name" value="DNA/RNA_pol_sf"/>
</dbReference>
<evidence type="ECO:0000256" key="6">
    <source>
        <dbReference type="ARBA" id="ARBA00022759"/>
    </source>
</evidence>
<keyword evidence="3" id="KW-0808">Transferase</keyword>
<feature type="compositionally biased region" description="Basic and acidic residues" evidence="10">
    <location>
        <begin position="107"/>
        <end position="121"/>
    </location>
</feature>
<dbReference type="SUPFAM" id="SSF57756">
    <property type="entry name" value="Retrovirus zinc finger-like domains"/>
    <property type="match status" value="1"/>
</dbReference>
<dbReference type="FunFam" id="3.10.10.10:FF:000007">
    <property type="entry name" value="Retrovirus-related Pol polyprotein from transposon 17.6-like Protein"/>
    <property type="match status" value="1"/>
</dbReference>
<evidence type="ECO:0000256" key="7">
    <source>
        <dbReference type="ARBA" id="ARBA00022801"/>
    </source>
</evidence>
<keyword evidence="4" id="KW-0548">Nucleotidyltransferase</keyword>
<evidence type="ECO:0000256" key="3">
    <source>
        <dbReference type="ARBA" id="ARBA00022679"/>
    </source>
</evidence>
<evidence type="ECO:0000313" key="13">
    <source>
        <dbReference type="Proteomes" id="UP000663879"/>
    </source>
</evidence>
<feature type="region of interest" description="Disordered" evidence="10">
    <location>
        <begin position="59"/>
        <end position="123"/>
    </location>
</feature>
<keyword evidence="7" id="KW-0378">Hydrolase</keyword>
<feature type="domain" description="CCHC-type" evidence="11">
    <location>
        <begin position="34"/>
        <end position="47"/>
    </location>
</feature>
<evidence type="ECO:0000256" key="1">
    <source>
        <dbReference type="ARBA" id="ARBA00012493"/>
    </source>
</evidence>
<dbReference type="GO" id="GO:0004519">
    <property type="term" value="F:endonuclease activity"/>
    <property type="evidence" value="ECO:0007669"/>
    <property type="project" value="UniProtKB-KW"/>
</dbReference>
<organism evidence="12 13">
    <name type="scientific">Brachionus calyciflorus</name>
    <dbReference type="NCBI Taxonomy" id="104777"/>
    <lineage>
        <taxon>Eukaryota</taxon>
        <taxon>Metazoa</taxon>
        <taxon>Spiralia</taxon>
        <taxon>Gnathifera</taxon>
        <taxon>Rotifera</taxon>
        <taxon>Eurotatoria</taxon>
        <taxon>Monogononta</taxon>
        <taxon>Pseudotrocha</taxon>
        <taxon>Ploima</taxon>
        <taxon>Brachionidae</taxon>
        <taxon>Brachionus</taxon>
    </lineage>
</organism>
<dbReference type="Pfam" id="PF00078">
    <property type="entry name" value="RVT_1"/>
    <property type="match status" value="1"/>
</dbReference>
<protein>
    <recommendedName>
        <fullName evidence="1">RNA-directed DNA polymerase</fullName>
        <ecNumber evidence="1">2.7.7.49</ecNumber>
    </recommendedName>
</protein>
<dbReference type="Pfam" id="PF13975">
    <property type="entry name" value="gag-asp_proteas"/>
    <property type="match status" value="1"/>
</dbReference>
<dbReference type="FunFam" id="3.10.20.370:FF:000001">
    <property type="entry name" value="Retrovirus-related Pol polyprotein from transposon 17.6-like protein"/>
    <property type="match status" value="1"/>
</dbReference>
<keyword evidence="9" id="KW-0863">Zinc-finger</keyword>
<dbReference type="FunFam" id="3.30.70.270:FF:000020">
    <property type="entry name" value="Transposon Tf2-6 polyprotein-like Protein"/>
    <property type="match status" value="1"/>
</dbReference>
<dbReference type="SUPFAM" id="SSF56672">
    <property type="entry name" value="DNA/RNA polymerases"/>
    <property type="match status" value="1"/>
</dbReference>
<dbReference type="CDD" id="cd00303">
    <property type="entry name" value="retropepsin_like"/>
    <property type="match status" value="1"/>
</dbReference>
<sequence length="790" mass="91809">MDRVKTKHVPNEVNHESVEVNYAGKSRKLSTAGCYYCGKPGHIAAQCYKAKYERQQESFKKNMNRNRRKQTPYHSSRSQSRDSNRNNDYRRESRKSHQKPRFKSSRRKEESSSEESTRESEFAMDIGSLPATYGTDSFLDKCKDKRFKLKTKATINEKVVDVLLDTGAVVSVIPLEIARECKIPIRKSEIQIRTASGRREPIFGITEQAKVNVHGCETKIEFIVIPNSEQPVLLGGDWHVKSGVTTCMKDQKISFGNKVIQIADEDLEDIEAEEALMCGIMEFGEEEEFYEEFFEDQDKSFKDRINLEELGEDKSKVKEQFYKLLDEYKDVFANSLEDLGKPCSLEEHKITTINETPIFQYPYRKSPKENDLIREEVEKILKAKIIRPSTSPWSAPALMITIQDPFPVPRTDDVFDRLALSKVFTTLDLKSGYWQFLVDRESIEKTAFSTNDGHYEFLRMPFGLKNAPARLSRAMRRIFAGVKFVEVYFDDMTIHSNTNEEHVEHLKFVLEKLRQYNLKINASKGEWFKKSVKVLGHIISEKTITMDPEKVNAIEEFKQPSSVNEIQRFLGLCGAYRRFVREFAHIAAPMHKLLKKDSKWNWSQECQTSFEELRKRLVSFPILRHPDFNKEFILYTDASGTAIGAILCQRDNFNNEYVVAYASRKLKGAEINYGITEKECLAVIWGIKHFSVYLQCQKFKVVTDHSALQWLMRIKEPKGKLARWAIFLQTYDFEIIYRQGKKHQNVDAISRSFDTNYLELYITDVEQDPDASQKSLDIHKTLDFYIIFKA</sequence>
<keyword evidence="6" id="KW-0255">Endonuclease</keyword>
<evidence type="ECO:0000256" key="4">
    <source>
        <dbReference type="ARBA" id="ARBA00022695"/>
    </source>
</evidence>
<accession>A0A813WXK6</accession>
<dbReference type="PROSITE" id="PS50158">
    <property type="entry name" value="ZF_CCHC"/>
    <property type="match status" value="1"/>
</dbReference>
<dbReference type="InterPro" id="IPR041373">
    <property type="entry name" value="RT_RNaseH"/>
</dbReference>
<dbReference type="SUPFAM" id="SSF50630">
    <property type="entry name" value="Acid proteases"/>
    <property type="match status" value="1"/>
</dbReference>
<dbReference type="Gene3D" id="4.10.60.10">
    <property type="entry name" value="Zinc finger, CCHC-type"/>
    <property type="match status" value="1"/>
</dbReference>
<dbReference type="Gene3D" id="3.10.20.370">
    <property type="match status" value="1"/>
</dbReference>
<dbReference type="CDD" id="cd09274">
    <property type="entry name" value="RNase_HI_RT_Ty3"/>
    <property type="match status" value="1"/>
</dbReference>
<dbReference type="AlphaFoldDB" id="A0A813WXK6"/>
<dbReference type="InterPro" id="IPR001878">
    <property type="entry name" value="Znf_CCHC"/>
</dbReference>
<feature type="compositionally biased region" description="Basic residues" evidence="10">
    <location>
        <begin position="92"/>
        <end position="106"/>
    </location>
</feature>
<evidence type="ECO:0000256" key="9">
    <source>
        <dbReference type="PROSITE-ProRule" id="PRU00047"/>
    </source>
</evidence>
<dbReference type="Gene3D" id="2.40.70.10">
    <property type="entry name" value="Acid Proteases"/>
    <property type="match status" value="1"/>
</dbReference>
<dbReference type="OrthoDB" id="9950135at2759"/>
<dbReference type="Proteomes" id="UP000663879">
    <property type="component" value="Unassembled WGS sequence"/>
</dbReference>
<gene>
    <name evidence="12" type="ORF">OXX778_LOCUS9242</name>
</gene>
<keyword evidence="2" id="KW-0645">Protease</keyword>
<dbReference type="Pfam" id="PF17917">
    <property type="entry name" value="RT_RNaseH"/>
    <property type="match status" value="1"/>
</dbReference>
<dbReference type="EMBL" id="CAJNOC010001347">
    <property type="protein sequence ID" value="CAF0856937.1"/>
    <property type="molecule type" value="Genomic_DNA"/>
</dbReference>
<dbReference type="EC" id="2.7.7.49" evidence="1"/>
<dbReference type="CDD" id="cd01647">
    <property type="entry name" value="RT_LTR"/>
    <property type="match status" value="1"/>
</dbReference>